<comment type="caution">
    <text evidence="8">The sequence shown here is derived from an EMBL/GenBank/DDBJ whole genome shotgun (WGS) entry which is preliminary data.</text>
</comment>
<dbReference type="SUPFAM" id="SSF53155">
    <property type="entry name" value="Methylated DNA-protein cysteine methyltransferase domain"/>
    <property type="match status" value="1"/>
</dbReference>
<dbReference type="InterPro" id="IPR036631">
    <property type="entry name" value="MGMT_N_sf"/>
</dbReference>
<comment type="catalytic activity">
    <reaction evidence="1">
        <text>a 4-O-methyl-thymidine in DNA + L-cysteinyl-[protein] = a thymidine in DNA + S-methyl-L-cysteinyl-[protein]</text>
        <dbReference type="Rhea" id="RHEA:53428"/>
        <dbReference type="Rhea" id="RHEA-COMP:10131"/>
        <dbReference type="Rhea" id="RHEA-COMP:10132"/>
        <dbReference type="Rhea" id="RHEA-COMP:13555"/>
        <dbReference type="Rhea" id="RHEA-COMP:13556"/>
        <dbReference type="ChEBI" id="CHEBI:29950"/>
        <dbReference type="ChEBI" id="CHEBI:82612"/>
        <dbReference type="ChEBI" id="CHEBI:137386"/>
        <dbReference type="ChEBI" id="CHEBI:137387"/>
        <dbReference type="EC" id="2.1.1.63"/>
    </reaction>
</comment>
<dbReference type="Pfam" id="PF01035">
    <property type="entry name" value="DNA_binding_1"/>
    <property type="match status" value="1"/>
</dbReference>
<dbReference type="PROSITE" id="PS00374">
    <property type="entry name" value="MGMT"/>
    <property type="match status" value="1"/>
</dbReference>
<proteinExistence type="predicted"/>
<dbReference type="PANTHER" id="PTHR10815">
    <property type="entry name" value="METHYLATED-DNA--PROTEIN-CYSTEINE METHYLTRANSFERASE"/>
    <property type="match status" value="1"/>
</dbReference>
<gene>
    <name evidence="8" type="ORF">DFR39_104330</name>
</gene>
<dbReference type="GO" id="GO:0006281">
    <property type="term" value="P:DNA repair"/>
    <property type="evidence" value="ECO:0007669"/>
    <property type="project" value="UniProtKB-KW"/>
</dbReference>
<keyword evidence="4" id="KW-0227">DNA damage</keyword>
<organism evidence="8 9">
    <name type="scientific">Roseateles asaccharophilus</name>
    <dbReference type="NCBI Taxonomy" id="582607"/>
    <lineage>
        <taxon>Bacteria</taxon>
        <taxon>Pseudomonadati</taxon>
        <taxon>Pseudomonadota</taxon>
        <taxon>Betaproteobacteria</taxon>
        <taxon>Burkholderiales</taxon>
        <taxon>Sphaerotilaceae</taxon>
        <taxon>Roseateles</taxon>
    </lineage>
</organism>
<dbReference type="RefSeq" id="WP_133603723.1">
    <property type="nucleotide sequence ID" value="NZ_JAUFPJ010000004.1"/>
</dbReference>
<accession>A0A4R6N4D4</accession>
<evidence type="ECO:0000256" key="6">
    <source>
        <dbReference type="ARBA" id="ARBA00049348"/>
    </source>
</evidence>
<name>A0A4R6N4D4_9BURK</name>
<dbReference type="GO" id="GO:0003908">
    <property type="term" value="F:methylated-DNA-[protein]-cysteine S-methyltransferase activity"/>
    <property type="evidence" value="ECO:0007669"/>
    <property type="project" value="UniProtKB-EC"/>
</dbReference>
<dbReference type="PANTHER" id="PTHR10815:SF5">
    <property type="entry name" value="METHYLATED-DNA--PROTEIN-CYSTEINE METHYLTRANSFERASE"/>
    <property type="match status" value="1"/>
</dbReference>
<dbReference type="InterPro" id="IPR014048">
    <property type="entry name" value="MethylDNA_cys_MeTrfase_DNA-bd"/>
</dbReference>
<evidence type="ECO:0000313" key="8">
    <source>
        <dbReference type="EMBL" id="TDP09765.1"/>
    </source>
</evidence>
<keyword evidence="9" id="KW-1185">Reference proteome</keyword>
<comment type="catalytic activity">
    <reaction evidence="6">
        <text>a 6-O-methyl-2'-deoxyguanosine in DNA + L-cysteinyl-[protein] = S-methyl-L-cysteinyl-[protein] + a 2'-deoxyguanosine in DNA</text>
        <dbReference type="Rhea" id="RHEA:24000"/>
        <dbReference type="Rhea" id="RHEA-COMP:10131"/>
        <dbReference type="Rhea" id="RHEA-COMP:10132"/>
        <dbReference type="Rhea" id="RHEA-COMP:11367"/>
        <dbReference type="Rhea" id="RHEA-COMP:11368"/>
        <dbReference type="ChEBI" id="CHEBI:29950"/>
        <dbReference type="ChEBI" id="CHEBI:82612"/>
        <dbReference type="ChEBI" id="CHEBI:85445"/>
        <dbReference type="ChEBI" id="CHEBI:85448"/>
        <dbReference type="EC" id="2.1.1.63"/>
    </reaction>
</comment>
<dbReference type="InterPro" id="IPR036217">
    <property type="entry name" value="MethylDNA_cys_MeTrfase_DNAb"/>
</dbReference>
<feature type="domain" description="Methylated-DNA-[protein]-cysteine S-methyltransferase DNA binding" evidence="7">
    <location>
        <begin position="97"/>
        <end position="180"/>
    </location>
</feature>
<evidence type="ECO:0000256" key="3">
    <source>
        <dbReference type="ARBA" id="ARBA00022679"/>
    </source>
</evidence>
<reference evidence="8 9" key="1">
    <citation type="submission" date="2019-03" db="EMBL/GenBank/DDBJ databases">
        <title>Genomic Encyclopedia of Type Strains, Phase IV (KMG-IV): sequencing the most valuable type-strain genomes for metagenomic binning, comparative biology and taxonomic classification.</title>
        <authorList>
            <person name="Goeker M."/>
        </authorList>
    </citation>
    <scope>NUCLEOTIDE SEQUENCE [LARGE SCALE GENOMIC DNA]</scope>
    <source>
        <strain evidence="8 9">DSM 25082</strain>
    </source>
</reference>
<dbReference type="NCBIfam" id="TIGR00589">
    <property type="entry name" value="ogt"/>
    <property type="match status" value="1"/>
</dbReference>
<dbReference type="EMBL" id="SNXE01000004">
    <property type="protein sequence ID" value="TDP09765.1"/>
    <property type="molecule type" value="Genomic_DNA"/>
</dbReference>
<sequence length="196" mass="20946">MPPRQFFHCYETALGCCGIAWNERLALIGSQLPEENAGATRDRMRARFPAARELPLEPELPALIQRAMAGVRALLAGQGRDAEVLLELELDDSALPEFHRQVLALTRRIPLGQTLSYGEIAARLGQPGAARAVGQAEGHNPFAPIVPCHRVLPSSGSRARGGFSAHGGLATKQRLLLIEARATGQLGGEQASLFGA</sequence>
<evidence type="ECO:0000256" key="2">
    <source>
        <dbReference type="ARBA" id="ARBA00022603"/>
    </source>
</evidence>
<dbReference type="OrthoDB" id="9802228at2"/>
<dbReference type="GO" id="GO:0032259">
    <property type="term" value="P:methylation"/>
    <property type="evidence" value="ECO:0007669"/>
    <property type="project" value="UniProtKB-KW"/>
</dbReference>
<dbReference type="SUPFAM" id="SSF46767">
    <property type="entry name" value="Methylated DNA-protein cysteine methyltransferase, C-terminal domain"/>
    <property type="match status" value="1"/>
</dbReference>
<evidence type="ECO:0000259" key="7">
    <source>
        <dbReference type="Pfam" id="PF01035"/>
    </source>
</evidence>
<dbReference type="InterPro" id="IPR001497">
    <property type="entry name" value="MethylDNA_cys_MeTrfase_AS"/>
</dbReference>
<dbReference type="Proteomes" id="UP000295357">
    <property type="component" value="Unassembled WGS sequence"/>
</dbReference>
<dbReference type="CDD" id="cd06445">
    <property type="entry name" value="ATase"/>
    <property type="match status" value="1"/>
</dbReference>
<evidence type="ECO:0000256" key="4">
    <source>
        <dbReference type="ARBA" id="ARBA00022763"/>
    </source>
</evidence>
<evidence type="ECO:0000313" key="9">
    <source>
        <dbReference type="Proteomes" id="UP000295357"/>
    </source>
</evidence>
<evidence type="ECO:0000256" key="5">
    <source>
        <dbReference type="ARBA" id="ARBA00023204"/>
    </source>
</evidence>
<keyword evidence="5" id="KW-0234">DNA repair</keyword>
<protein>
    <submittedName>
        <fullName evidence="8">Methylated-DNA-[protein]-cysteine S-methyltransferase</fullName>
    </submittedName>
</protein>
<evidence type="ECO:0000256" key="1">
    <source>
        <dbReference type="ARBA" id="ARBA00001286"/>
    </source>
</evidence>
<keyword evidence="3 8" id="KW-0808">Transferase</keyword>
<dbReference type="AlphaFoldDB" id="A0A4R6N4D4"/>
<dbReference type="Gene3D" id="1.10.10.10">
    <property type="entry name" value="Winged helix-like DNA-binding domain superfamily/Winged helix DNA-binding domain"/>
    <property type="match status" value="1"/>
</dbReference>
<keyword evidence="2 8" id="KW-0489">Methyltransferase</keyword>
<dbReference type="InterPro" id="IPR036388">
    <property type="entry name" value="WH-like_DNA-bd_sf"/>
</dbReference>